<organism evidence="2 3">
    <name type="scientific">Microbacterium capsulatum</name>
    <dbReference type="NCBI Taxonomy" id="3041921"/>
    <lineage>
        <taxon>Bacteria</taxon>
        <taxon>Bacillati</taxon>
        <taxon>Actinomycetota</taxon>
        <taxon>Actinomycetes</taxon>
        <taxon>Micrococcales</taxon>
        <taxon>Microbacteriaceae</taxon>
        <taxon>Microbacterium</taxon>
    </lineage>
</organism>
<feature type="transmembrane region" description="Helical" evidence="1">
    <location>
        <begin position="397"/>
        <end position="415"/>
    </location>
</feature>
<feature type="transmembrane region" description="Helical" evidence="1">
    <location>
        <begin position="116"/>
        <end position="137"/>
    </location>
</feature>
<protein>
    <submittedName>
        <fullName evidence="2">O-antigen ligase family protein</fullName>
    </submittedName>
</protein>
<feature type="transmembrane region" description="Helical" evidence="1">
    <location>
        <begin position="421"/>
        <end position="443"/>
    </location>
</feature>
<proteinExistence type="predicted"/>
<feature type="transmembrane region" description="Helical" evidence="1">
    <location>
        <begin position="288"/>
        <end position="310"/>
    </location>
</feature>
<sequence>MSLLAGSRVRPVSAETRNFTVRHGGVSAATMLTVYLVLLVAIPSNVTISALGSLGRPSMLWGLVLLFWWLLSRLQARDLDARPVRQPLRWVFMAFLVVVLVSFAAAMLRGQPADQVSPATTALLRLASWSGVLLVAMDGIRTYSDAAALVRRLAIAGAALAAFGLAQFFSGQTLLDWTTSIPGLAFEATEAATRGSFTRASGTAIHPLEYGTAVVSALPLAITAAVNKGFRTTPSRNAGWWWLAVGFILLASLVAVSRSAIIGLAVAVITLLPAIPTAYRWVIGVGGAVLAGAVFALIPGMFGTIVKLFVGASDDPSTQSRTAALARVPEFLSSSPLIGQGFGTFLPRYYIFDDAWVLLTVELGVLGALCLGGMVSAAIGSAVWASGHSPFQDTKSMSRAFASCLITIAVLFAFFDGLSFPMSAGLLFLMIGLTASMRSIAAADEVLTASMRYTARPELPDVATELPPARRASAGEA</sequence>
<feature type="transmembrane region" description="Helical" evidence="1">
    <location>
        <begin position="363"/>
        <end position="385"/>
    </location>
</feature>
<feature type="transmembrane region" description="Helical" evidence="1">
    <location>
        <begin position="261"/>
        <end position="282"/>
    </location>
</feature>
<feature type="transmembrane region" description="Helical" evidence="1">
    <location>
        <begin position="239"/>
        <end position="256"/>
    </location>
</feature>
<accession>A0ABU0XGM2</accession>
<keyword evidence="1" id="KW-0812">Transmembrane</keyword>
<keyword evidence="2" id="KW-0436">Ligase</keyword>
<dbReference type="PANTHER" id="PTHR37422">
    <property type="entry name" value="TEICHURONIC ACID BIOSYNTHESIS PROTEIN TUAE"/>
    <property type="match status" value="1"/>
</dbReference>
<name>A0ABU0XGM2_9MICO</name>
<comment type="caution">
    <text evidence="2">The sequence shown here is derived from an EMBL/GenBank/DDBJ whole genome shotgun (WGS) entry which is preliminary data.</text>
</comment>
<dbReference type="InterPro" id="IPR051533">
    <property type="entry name" value="WaaL-like"/>
</dbReference>
<dbReference type="RefSeq" id="WP_308489206.1">
    <property type="nucleotide sequence ID" value="NZ_JAVFCB010000005.1"/>
</dbReference>
<dbReference type="GO" id="GO:0016874">
    <property type="term" value="F:ligase activity"/>
    <property type="evidence" value="ECO:0007669"/>
    <property type="project" value="UniProtKB-KW"/>
</dbReference>
<evidence type="ECO:0000313" key="2">
    <source>
        <dbReference type="EMBL" id="MDQ4214269.1"/>
    </source>
</evidence>
<keyword evidence="1" id="KW-0472">Membrane</keyword>
<dbReference type="Proteomes" id="UP001230289">
    <property type="component" value="Unassembled WGS sequence"/>
</dbReference>
<feature type="transmembrane region" description="Helical" evidence="1">
    <location>
        <begin position="90"/>
        <end position="110"/>
    </location>
</feature>
<keyword evidence="3" id="KW-1185">Reference proteome</keyword>
<keyword evidence="1" id="KW-1133">Transmembrane helix</keyword>
<dbReference type="PANTHER" id="PTHR37422:SF13">
    <property type="entry name" value="LIPOPOLYSACCHARIDE BIOSYNTHESIS PROTEIN PA4999-RELATED"/>
    <property type="match status" value="1"/>
</dbReference>
<dbReference type="EMBL" id="JAVFCB010000005">
    <property type="protein sequence ID" value="MDQ4214269.1"/>
    <property type="molecule type" value="Genomic_DNA"/>
</dbReference>
<evidence type="ECO:0000313" key="3">
    <source>
        <dbReference type="Proteomes" id="UP001230289"/>
    </source>
</evidence>
<gene>
    <name evidence="2" type="ORF">RBR11_10120</name>
</gene>
<feature type="transmembrane region" description="Helical" evidence="1">
    <location>
        <begin position="149"/>
        <end position="169"/>
    </location>
</feature>
<evidence type="ECO:0000256" key="1">
    <source>
        <dbReference type="SAM" id="Phobius"/>
    </source>
</evidence>
<feature type="transmembrane region" description="Helical" evidence="1">
    <location>
        <begin position="21"/>
        <end position="42"/>
    </location>
</feature>
<reference evidence="2 3" key="1">
    <citation type="submission" date="2023-08" db="EMBL/GenBank/DDBJ databases">
        <title>Microbacterium sp. nov., isolated from a waste landfill.</title>
        <authorList>
            <person name="Wen W."/>
        </authorList>
    </citation>
    <scope>NUCLEOTIDE SEQUENCE [LARGE SCALE GENOMIC DNA]</scope>
    <source>
        <strain evidence="2 3">ASV81</strain>
    </source>
</reference>
<feature type="transmembrane region" description="Helical" evidence="1">
    <location>
        <begin position="48"/>
        <end position="70"/>
    </location>
</feature>